<name>A0A016USJ6_9BILA</name>
<dbReference type="InterPro" id="IPR000719">
    <property type="entry name" value="Prot_kinase_dom"/>
</dbReference>
<dbReference type="FunFam" id="1.10.510.10:FF:000389">
    <property type="entry name" value="Uncharacterized protein, isoform E"/>
    <property type="match status" value="1"/>
</dbReference>
<comment type="caution">
    <text evidence="9">The sequence shown here is derived from an EMBL/GenBank/DDBJ whole genome shotgun (WGS) entry which is preliminary data.</text>
</comment>
<dbReference type="GO" id="GO:0005737">
    <property type="term" value="C:cytoplasm"/>
    <property type="evidence" value="ECO:0007669"/>
    <property type="project" value="TreeGrafter"/>
</dbReference>
<evidence type="ECO:0000256" key="5">
    <source>
        <dbReference type="ARBA" id="ARBA00022840"/>
    </source>
</evidence>
<evidence type="ECO:0000256" key="6">
    <source>
        <dbReference type="PROSITE-ProRule" id="PRU10141"/>
    </source>
</evidence>
<feature type="compositionally biased region" description="Basic and acidic residues" evidence="7">
    <location>
        <begin position="114"/>
        <end position="128"/>
    </location>
</feature>
<evidence type="ECO:0000256" key="7">
    <source>
        <dbReference type="SAM" id="MobiDB-lite"/>
    </source>
</evidence>
<feature type="compositionally biased region" description="Polar residues" evidence="7">
    <location>
        <begin position="160"/>
        <end position="172"/>
    </location>
</feature>
<dbReference type="PROSITE" id="PS00107">
    <property type="entry name" value="PROTEIN_KINASE_ATP"/>
    <property type="match status" value="1"/>
</dbReference>
<keyword evidence="3 6" id="KW-0547">Nucleotide-binding</keyword>
<dbReference type="FunFam" id="3.30.200.20:FF:000042">
    <property type="entry name" value="Aurora kinase A"/>
    <property type="match status" value="1"/>
</dbReference>
<dbReference type="PROSITE" id="PS50011">
    <property type="entry name" value="PROTEIN_KINASE_DOM"/>
    <property type="match status" value="1"/>
</dbReference>
<accession>A0A016USJ6</accession>
<dbReference type="InterPro" id="IPR011009">
    <property type="entry name" value="Kinase-like_dom_sf"/>
</dbReference>
<evidence type="ECO:0000256" key="4">
    <source>
        <dbReference type="ARBA" id="ARBA00022777"/>
    </source>
</evidence>
<feature type="compositionally biased region" description="Polar residues" evidence="7">
    <location>
        <begin position="877"/>
        <end position="895"/>
    </location>
</feature>
<feature type="region of interest" description="Disordered" evidence="7">
    <location>
        <begin position="868"/>
        <end position="946"/>
    </location>
</feature>
<dbReference type="OrthoDB" id="193931at2759"/>
<feature type="compositionally biased region" description="Basic and acidic residues" evidence="7">
    <location>
        <begin position="173"/>
        <end position="192"/>
    </location>
</feature>
<keyword evidence="4" id="KW-0418">Kinase</keyword>
<feature type="region of interest" description="Disordered" evidence="7">
    <location>
        <begin position="1381"/>
        <end position="1400"/>
    </location>
</feature>
<feature type="region of interest" description="Disordered" evidence="7">
    <location>
        <begin position="1186"/>
        <end position="1271"/>
    </location>
</feature>
<feature type="compositionally biased region" description="Acidic residues" evidence="7">
    <location>
        <begin position="927"/>
        <end position="946"/>
    </location>
</feature>
<dbReference type="SUPFAM" id="SSF56112">
    <property type="entry name" value="Protein kinase-like (PK-like)"/>
    <property type="match status" value="1"/>
</dbReference>
<keyword evidence="10" id="KW-1185">Reference proteome</keyword>
<dbReference type="GO" id="GO:0035556">
    <property type="term" value="P:intracellular signal transduction"/>
    <property type="evidence" value="ECO:0007669"/>
    <property type="project" value="TreeGrafter"/>
</dbReference>
<keyword evidence="1" id="KW-0723">Serine/threonine-protein kinase</keyword>
<feature type="compositionally biased region" description="Basic residues" evidence="7">
    <location>
        <begin position="1306"/>
        <end position="1315"/>
    </location>
</feature>
<feature type="compositionally biased region" description="Basic and acidic residues" evidence="7">
    <location>
        <begin position="684"/>
        <end position="712"/>
    </location>
</feature>
<feature type="region of interest" description="Disordered" evidence="7">
    <location>
        <begin position="100"/>
        <end position="255"/>
    </location>
</feature>
<dbReference type="Pfam" id="PF00069">
    <property type="entry name" value="Pkinase"/>
    <property type="match status" value="1"/>
</dbReference>
<reference evidence="10" key="1">
    <citation type="journal article" date="2015" name="Nat. Genet.">
        <title>The genome and transcriptome of the zoonotic hookworm Ancylostoma ceylanicum identify infection-specific gene families.</title>
        <authorList>
            <person name="Schwarz E.M."/>
            <person name="Hu Y."/>
            <person name="Antoshechkin I."/>
            <person name="Miller M.M."/>
            <person name="Sternberg P.W."/>
            <person name="Aroian R.V."/>
        </authorList>
    </citation>
    <scope>NUCLEOTIDE SEQUENCE</scope>
    <source>
        <strain evidence="10">HY135</strain>
    </source>
</reference>
<evidence type="ECO:0000313" key="10">
    <source>
        <dbReference type="Proteomes" id="UP000024635"/>
    </source>
</evidence>
<organism evidence="9 10">
    <name type="scientific">Ancylostoma ceylanicum</name>
    <dbReference type="NCBI Taxonomy" id="53326"/>
    <lineage>
        <taxon>Eukaryota</taxon>
        <taxon>Metazoa</taxon>
        <taxon>Ecdysozoa</taxon>
        <taxon>Nematoda</taxon>
        <taxon>Chromadorea</taxon>
        <taxon>Rhabditida</taxon>
        <taxon>Rhabditina</taxon>
        <taxon>Rhabditomorpha</taxon>
        <taxon>Strongyloidea</taxon>
        <taxon>Ancylostomatidae</taxon>
        <taxon>Ancylostomatinae</taxon>
        <taxon>Ancylostoma</taxon>
    </lineage>
</organism>
<feature type="compositionally biased region" description="Basic and acidic residues" evidence="7">
    <location>
        <begin position="1255"/>
        <end position="1267"/>
    </location>
</feature>
<feature type="compositionally biased region" description="Polar residues" evidence="7">
    <location>
        <begin position="1231"/>
        <end position="1241"/>
    </location>
</feature>
<gene>
    <name evidence="9" type="primary">Acey_s0027.g1502</name>
    <name evidence="9" type="synonym">Acey-unc-82</name>
    <name evidence="9" type="ORF">Y032_0027g1502</name>
</gene>
<feature type="region of interest" description="Disordered" evidence="7">
    <location>
        <begin position="1011"/>
        <end position="1052"/>
    </location>
</feature>
<keyword evidence="2" id="KW-0808">Transferase</keyword>
<dbReference type="GO" id="GO:0050321">
    <property type="term" value="F:tau-protein kinase activity"/>
    <property type="evidence" value="ECO:0007669"/>
    <property type="project" value="TreeGrafter"/>
</dbReference>
<dbReference type="STRING" id="53326.A0A016USJ6"/>
<feature type="compositionally biased region" description="Basic and acidic residues" evidence="7">
    <location>
        <begin position="1117"/>
        <end position="1129"/>
    </location>
</feature>
<dbReference type="SMART" id="SM00220">
    <property type="entry name" value="S_TKc"/>
    <property type="match status" value="1"/>
</dbReference>
<dbReference type="Gene3D" id="1.10.510.10">
    <property type="entry name" value="Transferase(Phosphotransferase) domain 1"/>
    <property type="match status" value="1"/>
</dbReference>
<feature type="compositionally biased region" description="Basic and acidic residues" evidence="7">
    <location>
        <begin position="605"/>
        <end position="637"/>
    </location>
</feature>
<proteinExistence type="predicted"/>
<dbReference type="EMBL" id="JARK01001363">
    <property type="protein sequence ID" value="EYC18404.1"/>
    <property type="molecule type" value="Genomic_DNA"/>
</dbReference>
<evidence type="ECO:0000256" key="2">
    <source>
        <dbReference type="ARBA" id="ARBA00022679"/>
    </source>
</evidence>
<feature type="binding site" evidence="6">
    <location>
        <position position="295"/>
    </location>
    <ligand>
        <name>ATP</name>
        <dbReference type="ChEBI" id="CHEBI:30616"/>
    </ligand>
</feature>
<evidence type="ECO:0000256" key="1">
    <source>
        <dbReference type="ARBA" id="ARBA00022527"/>
    </source>
</evidence>
<evidence type="ECO:0000256" key="3">
    <source>
        <dbReference type="ARBA" id="ARBA00022741"/>
    </source>
</evidence>
<feature type="region of interest" description="Disordered" evidence="7">
    <location>
        <begin position="576"/>
        <end position="738"/>
    </location>
</feature>
<dbReference type="PROSITE" id="PS00108">
    <property type="entry name" value="PROTEIN_KINASE_ST"/>
    <property type="match status" value="1"/>
</dbReference>
<feature type="region of interest" description="Disordered" evidence="7">
    <location>
        <begin position="1306"/>
        <end position="1325"/>
    </location>
</feature>
<dbReference type="Proteomes" id="UP000024635">
    <property type="component" value="Unassembled WGS sequence"/>
</dbReference>
<keyword evidence="5 6" id="KW-0067">ATP-binding</keyword>
<protein>
    <recommendedName>
        <fullName evidence="8">Protein kinase domain-containing protein</fullName>
    </recommendedName>
</protein>
<feature type="region of interest" description="Disordered" evidence="7">
    <location>
        <begin position="1080"/>
        <end position="1171"/>
    </location>
</feature>
<feature type="compositionally biased region" description="Acidic residues" evidence="7">
    <location>
        <begin position="1135"/>
        <end position="1149"/>
    </location>
</feature>
<feature type="compositionally biased region" description="Polar residues" evidence="7">
    <location>
        <begin position="910"/>
        <end position="924"/>
    </location>
</feature>
<feature type="domain" description="Protein kinase" evidence="8">
    <location>
        <begin position="262"/>
        <end position="513"/>
    </location>
</feature>
<feature type="compositionally biased region" description="Polar residues" evidence="7">
    <location>
        <begin position="1089"/>
        <end position="1105"/>
    </location>
</feature>
<sequence>MATRRRYGTYGRAVTLPAPVLSPTGDWPRATELPWRAYVQPPTTIQAPPVLPIESPSRRIEARMRQRMINERLRAVHVPIAGDDGKSSIQELMDRYLNKSRESVVRTSPPPSPTKKEADPDEIRRLLDRYASPGVGGRTELETDPTSHKPEEDHHEAQDSSEQPHQPTTDSSADGRIRWRTDVKQKNTESSKKIANVYSTNAGRMPVGGGSSSRSGRLARISQSNIRPFGSGGAGGGYGPGGHPLSGPDPTSPTKKEVKHRFEITKKLGSGTYGKVSLAFDHKFEREVAVKLIKKSAIENKADLIRIRREIRIMSALNHPNIIQIYEVFENREKIILVMEYACGGELYDYVSRFGSLPESEARRIFRQITSAVLYCHKHQVAHRDLKLENILLDQDNNAKIADFGLSNYFGNKTLLTTFCGSPLYASPEIINGTPYRGPEVDCWSLGILLYTLVYGSMPFDGRDFNRMVRQIKRGAYYEPDTPSTASMLIRNMLRVNPERRADIFDIASHWWLNLEENMPVIQELPENQITDHTPLTERAETMVVQDLADETDVFMEFGHLSNETRKKIEEFRRRRKQAEEYNENSPVKPPKVRKDGEPEPEMSSEEKSLRGVKEDAKSKQKEKEVSDPLERLRQIENRLGQQRTKHQLGNVPKTAAPDKEVPGPFKPPVHEDPTGAKPAAQEEAPRHSSPEQPEDPKSARNEPSKPADKSTRAPTFVPVSEAEPTTPPTKRYSSTLRPPMSAAAYRLEVDSLNMLMNQVLEQMEKGPVSLNLVARVKAHPMYDSRPMVKELLESIMAAQPEKIQRETSKLVQQQSQDVARKQQVQQKGGFDATKVAGAAATKRAEKMARTGLGERPWVSVEVGFDPEEESEVEVGHQQSVASTATEVTVQSTSFEDSDVDQREADQKKTPTSNDLQMDRQTQTLKEEEEADSEDEEEYTDSEMEELADEVEQVEQKIVVEPAEPLPPPDPVVVQPQFLDAFDRGLAKRQSKGKYQDELVQRRQRFCRHAAHEKHSRVDMYGRGVSTECESPTLPRKPLGGPQPTQEQSPFLFDKAKKIIMQYPGRPDLSEIEDGMIKKKKDWLKTQDPDQQGGSDASVTPTPSCVGSVPPRSPPPMDHEHEGEPHSEEVASQECSEEEEESEEESETEVENRVPRGPIIGSVRRDGDKIETKAVDLATRKLSYMQSAPASIHTSPSPEPKTPTSSTRYYTAIAELKLQPQPEPKPYKRMSGSSLVTTQATIEPKTSAGEPQPPKAKEQHPAAEEPRLSYTNPLFRPSNAYSAWLTPLTTAGAKESYETAAAFIRRKNRDRRNRNRTIGAPEELLRDLGKTTESVYDELPMSPGLSAPYAHTGGDPFYAHHSALPGSSLLNYVRPRYHDESYRRHDDRPLSPTRPNNAAVLREELRSAYEPSQDYR</sequence>
<dbReference type="PANTHER" id="PTHR24346">
    <property type="entry name" value="MAP/MICROTUBULE AFFINITY-REGULATING KINASE"/>
    <property type="match status" value="1"/>
</dbReference>
<dbReference type="GO" id="GO:0000226">
    <property type="term" value="P:microtubule cytoskeleton organization"/>
    <property type="evidence" value="ECO:0007669"/>
    <property type="project" value="TreeGrafter"/>
</dbReference>
<feature type="compositionally biased region" description="Gly residues" evidence="7">
    <location>
        <begin position="230"/>
        <end position="244"/>
    </location>
</feature>
<feature type="compositionally biased region" description="Basic and acidic residues" evidence="7">
    <location>
        <begin position="900"/>
        <end position="909"/>
    </location>
</feature>
<evidence type="ECO:0000313" key="9">
    <source>
        <dbReference type="EMBL" id="EYC18404.1"/>
    </source>
</evidence>
<dbReference type="InterPro" id="IPR017441">
    <property type="entry name" value="Protein_kinase_ATP_BS"/>
</dbReference>
<feature type="compositionally biased region" description="Basic and acidic residues" evidence="7">
    <location>
        <begin position="139"/>
        <end position="158"/>
    </location>
</feature>
<evidence type="ECO:0000259" key="8">
    <source>
        <dbReference type="PROSITE" id="PS50011"/>
    </source>
</evidence>
<dbReference type="InterPro" id="IPR008271">
    <property type="entry name" value="Ser/Thr_kinase_AS"/>
</dbReference>
<dbReference type="GO" id="GO:0005524">
    <property type="term" value="F:ATP binding"/>
    <property type="evidence" value="ECO:0007669"/>
    <property type="project" value="UniProtKB-UniRule"/>
</dbReference>
<dbReference type="PANTHER" id="PTHR24346:SF93">
    <property type="entry name" value="NUAK FAMILY SNF1-LIKE KINASE 1"/>
    <property type="match status" value="1"/>
</dbReference>